<dbReference type="SUPFAM" id="SSF48403">
    <property type="entry name" value="Ankyrin repeat"/>
    <property type="match status" value="1"/>
</dbReference>
<feature type="repeat" description="ANK" evidence="2">
    <location>
        <begin position="803"/>
        <end position="833"/>
    </location>
</feature>
<feature type="domain" description="DUF7708" evidence="3">
    <location>
        <begin position="4"/>
        <end position="143"/>
    </location>
</feature>
<reference evidence="5" key="2">
    <citation type="submission" date="2020-02" db="EMBL/GenBank/DDBJ databases">
        <title>Identification and distribution of gene clusters putatively required for synthesis of sphingolipid metabolism inhibitors in phylogenetically diverse species of the filamentous fungus Fusarium.</title>
        <authorList>
            <person name="Kim H.-S."/>
            <person name="Busman M."/>
            <person name="Brown D.W."/>
            <person name="Divon H."/>
            <person name="Uhlig S."/>
            <person name="Proctor R.H."/>
        </authorList>
    </citation>
    <scope>NUCLEOTIDE SEQUENCE</scope>
    <source>
        <strain evidence="5">NRRL 25174</strain>
    </source>
</reference>
<protein>
    <submittedName>
        <fullName evidence="5">Zinc finger protein</fullName>
    </submittedName>
</protein>
<evidence type="ECO:0000256" key="2">
    <source>
        <dbReference type="PROSITE-ProRule" id="PRU00023"/>
    </source>
</evidence>
<dbReference type="InterPro" id="IPR056884">
    <property type="entry name" value="NPHP3-like_N"/>
</dbReference>
<evidence type="ECO:0000259" key="4">
    <source>
        <dbReference type="Pfam" id="PF24883"/>
    </source>
</evidence>
<evidence type="ECO:0000256" key="1">
    <source>
        <dbReference type="ARBA" id="ARBA00022737"/>
    </source>
</evidence>
<feature type="repeat" description="ANK" evidence="2">
    <location>
        <begin position="992"/>
        <end position="1024"/>
    </location>
</feature>
<dbReference type="InterPro" id="IPR056125">
    <property type="entry name" value="DUF7708"/>
</dbReference>
<dbReference type="EMBL" id="PVQB02000854">
    <property type="protein sequence ID" value="KAF4333390.1"/>
    <property type="molecule type" value="Genomic_DNA"/>
</dbReference>
<dbReference type="InterPro" id="IPR002110">
    <property type="entry name" value="Ankyrin_rpt"/>
</dbReference>
<evidence type="ECO:0000313" key="5">
    <source>
        <dbReference type="EMBL" id="KAF4333390.1"/>
    </source>
</evidence>
<keyword evidence="1" id="KW-0677">Repeat</keyword>
<name>A0A9P5A6X2_9HYPO</name>
<evidence type="ECO:0000313" key="6">
    <source>
        <dbReference type="Proteomes" id="UP000730481"/>
    </source>
</evidence>
<dbReference type="PANTHER" id="PTHR10039:SF14">
    <property type="entry name" value="NACHT DOMAIN-CONTAINING PROTEIN"/>
    <property type="match status" value="1"/>
</dbReference>
<accession>A0A9P5A6X2</accession>
<feature type="domain" description="Nephrocystin 3-like N-terminal" evidence="4">
    <location>
        <begin position="251"/>
        <end position="321"/>
    </location>
</feature>
<organism evidence="5 6">
    <name type="scientific">Fusarium beomiforme</name>
    <dbReference type="NCBI Taxonomy" id="44412"/>
    <lineage>
        <taxon>Eukaryota</taxon>
        <taxon>Fungi</taxon>
        <taxon>Dikarya</taxon>
        <taxon>Ascomycota</taxon>
        <taxon>Pezizomycotina</taxon>
        <taxon>Sordariomycetes</taxon>
        <taxon>Hypocreomycetidae</taxon>
        <taxon>Hypocreales</taxon>
        <taxon>Nectriaceae</taxon>
        <taxon>Fusarium</taxon>
        <taxon>Fusarium burgessii species complex</taxon>
    </lineage>
</organism>
<dbReference type="InterPro" id="IPR036770">
    <property type="entry name" value="Ankyrin_rpt-contain_sf"/>
</dbReference>
<dbReference type="Pfam" id="PF24809">
    <property type="entry name" value="DUF7708"/>
    <property type="match status" value="1"/>
</dbReference>
<dbReference type="AlphaFoldDB" id="A0A9P5A6X2"/>
<dbReference type="Proteomes" id="UP000730481">
    <property type="component" value="Unassembled WGS sequence"/>
</dbReference>
<sequence length="1092" mass="123338">MERLSKFVEGMVQLGNVVEVFLNLHNTVALIWGPLKFLLLTASTWIDSLDSLLDVYGQIGEVLPDLTKYAQIYREYPSVHTHLEAYYCDILQFHSNALDVFARSGWKVLFHSAWKTFKTQFDPILKSLERHRVMISEEKLTAVMEETQKQGQSIQGRLHQLNRSWQERDQKNAERDLIAHQSQIDQQYSIVESKIDAPHYHEDYEIASQKRFQSTSGRWILDHPLVSDWLEPSSKTKKKICLSGIPGAVAQDESLLDHVYEACRSAEPQQFRSLDEVSRHVATALQSQSLCFVIIDALDECPEASRVLKWFENIMSKQNDNSRDTDFNIRLFISGQRDGILESQMSHYTSIRLETVSGHDQDIKAFAATMASKIREKFSLGFEVEQEIALRVTSQAVGMFLYAQLVLSNLFSQTSKYDLKQEMKSETFPEGLEQAYERVVIRVLRNPNKAERAVAKHILGMIMCTCRPLHWGEIQSKFCIDASKGEADIDRELVMSCKQICGSLVDVSYLEPSLSSPGEDIIDLVHATAKIYLVQTKEIDIPTENAKMALFCAEYMISRPLRSGISKLETQEHATKGYYGFHDYAAAFWWKHIQQVFTASELDTELGQRVFKTAYRCVTDAGELDKIDVFDNSTGVIQFLKSKLESIPQNLRDWDSIRIYEMRIVTIREAIEVLVNQPDEPKQSTLALYGPWRYKCRKPWCQDFSRGFEEARQQQIHINQHELPFTCEYQGCFATKVGFETENDLKNHTRRWHPKEELSVFPRPKRLTSSHPDILKAAQIGDLNTVKDLIEQGNVSPDYQKKGGKSLLEAAVQNRHLHVVQYLTEMGANVNVKIWQGRGNRNLLDEAVARRDLEIVTFLCGLDSISVGKFQFMSTVDIVPFPQAIIAQLLRKAALKDLPDVLHFAIRSRKATAVTYFADTIDKSCFNSALEVAATAAHLPCLNALLSSGKVDPNARSSKGDLPLHTACASGTLPIVQRLHAVTTTTDIEDASGNTPLHLASKGGHDAVVEFLIKEGADINLHNRSLMTPIQLAIQNGHEAVRRLLIENNAILDLVDNSVGPIFDGGGLQLSDPPGTDDVLANFDFDSFLGDP</sequence>
<evidence type="ECO:0000259" key="3">
    <source>
        <dbReference type="Pfam" id="PF24809"/>
    </source>
</evidence>
<dbReference type="PROSITE" id="PS50088">
    <property type="entry name" value="ANK_REPEAT"/>
    <property type="match status" value="3"/>
</dbReference>
<comment type="caution">
    <text evidence="5">The sequence shown here is derived from an EMBL/GenBank/DDBJ whole genome shotgun (WGS) entry which is preliminary data.</text>
</comment>
<keyword evidence="6" id="KW-1185">Reference proteome</keyword>
<dbReference type="PROSITE" id="PS50297">
    <property type="entry name" value="ANK_REP_REGION"/>
    <property type="match status" value="2"/>
</dbReference>
<feature type="repeat" description="ANK" evidence="2">
    <location>
        <begin position="1025"/>
        <end position="1057"/>
    </location>
</feature>
<gene>
    <name evidence="5" type="ORF">FBEOM_12797</name>
</gene>
<dbReference type="PANTHER" id="PTHR10039">
    <property type="entry name" value="AMELOGENIN"/>
    <property type="match status" value="1"/>
</dbReference>
<dbReference type="SMART" id="SM00248">
    <property type="entry name" value="ANK"/>
    <property type="match status" value="7"/>
</dbReference>
<dbReference type="Gene3D" id="1.25.40.20">
    <property type="entry name" value="Ankyrin repeat-containing domain"/>
    <property type="match status" value="2"/>
</dbReference>
<dbReference type="Pfam" id="PF24883">
    <property type="entry name" value="NPHP3_N"/>
    <property type="match status" value="1"/>
</dbReference>
<keyword evidence="2" id="KW-0040">ANK repeat</keyword>
<reference evidence="5" key="1">
    <citation type="journal article" date="2017" name="Mycologia">
        <title>Fusarium algeriense, sp. nov., a novel toxigenic crown rot pathogen of durum wheat from Algeria is nested in the Fusarium burgessii species complex.</title>
        <authorList>
            <person name="Laraba I."/>
            <person name="Keddad A."/>
            <person name="Boureghda H."/>
            <person name="Abdallah N."/>
            <person name="Vaughan M.M."/>
            <person name="Proctor R.H."/>
            <person name="Busman M."/>
            <person name="O'Donnell K."/>
        </authorList>
    </citation>
    <scope>NUCLEOTIDE SEQUENCE</scope>
    <source>
        <strain evidence="5">NRRL 25174</strain>
    </source>
</reference>
<dbReference type="Pfam" id="PF12796">
    <property type="entry name" value="Ank_2"/>
    <property type="match status" value="2"/>
</dbReference>
<dbReference type="OrthoDB" id="21416at2759"/>
<proteinExistence type="predicted"/>